<evidence type="ECO:0000256" key="4">
    <source>
        <dbReference type="ARBA" id="ARBA00023136"/>
    </source>
</evidence>
<proteinExistence type="inferred from homology"/>
<evidence type="ECO:0000256" key="6">
    <source>
        <dbReference type="SAM" id="Phobius"/>
    </source>
</evidence>
<dbReference type="GO" id="GO:0006072">
    <property type="term" value="P:glycerol-3-phosphate metabolic process"/>
    <property type="evidence" value="ECO:0007669"/>
    <property type="project" value="TreeGrafter"/>
</dbReference>
<dbReference type="GO" id="GO:0031966">
    <property type="term" value="C:mitochondrial membrane"/>
    <property type="evidence" value="ECO:0007669"/>
    <property type="project" value="TreeGrafter"/>
</dbReference>
<gene>
    <name evidence="8" type="ORF">NADFUDRAFT_5158</name>
</gene>
<evidence type="ECO:0000256" key="2">
    <source>
        <dbReference type="ARBA" id="ARBA00007937"/>
    </source>
</evidence>
<name>A0A1E3PL24_9ASCO</name>
<dbReference type="EMBL" id="KV454409">
    <property type="protein sequence ID" value="ODQ66133.1"/>
    <property type="molecule type" value="Genomic_DNA"/>
</dbReference>
<comment type="similarity">
    <text evidence="2">Belongs to the GPAT/DAPAT family.</text>
</comment>
<feature type="non-terminal residue" evidence="8">
    <location>
        <position position="1"/>
    </location>
</feature>
<keyword evidence="9" id="KW-1185">Reference proteome</keyword>
<dbReference type="STRING" id="857566.A0A1E3PL24"/>
<sequence length="690" mass="78845">SQNIVEGHGRFREDPFGFIREVKSYLLSQSFRAYDNYIGKELFYPGFSDKIQAETLASPLVQEKIKTLVKNRISEEFKDLSDDGVKQHELEIESWLVDITKNIIKGLATNFENKSTLKFAAFFTSQVLARTYHQGVFVDKNEVQRLLTKAKELESKNQSLIFLPCHKSHIDYIVIHLLCFRLGLSIPSVVAGDNLNFAFIGPALKEIGAMFIKRAINKNDPLYPIVLQSYINTILSKGYNMECFIEGGRSRTGKLLTPKFGILKYILESVLTGSSDDVWIVPVSTQYDRVVENESYINELLGQEKKKESFGDFLSARKILSLKMGRVDVRFHDPWSLKEFVIDSINKEYNLSLNTPVNVVALKTLITPNYHQYMLRSLGYKVLNDINHVSVIMPTALVGTILLTIRHRGVTYNELLRRVEWLIGQIKSSGGQVGIIGDYDNICNSGSHISLPSVIDNALQVLGTNLVHKETKGVVVPIYEPIDRFQLSYYRNMVIHLFVPEGILCVSIVGLIVDDGDCGHNVMPLNKRIMESDLIKQVKFLSKLLSNEFIYEPEGININFTRTLENLKSQSIIGTCTEAGDKQIWISSNEVEHRLQNLDFYCYLIWPFVEGFWLCGLSLFLFLPYYSISSNDGKPETNWIEESAFIKQIQVIGKTLYHMGYLKYYESINKEILKNTLNHYIKQEVLVKLR</sequence>
<dbReference type="OrthoDB" id="10255570at2759"/>
<reference evidence="8 9" key="1">
    <citation type="journal article" date="2016" name="Proc. Natl. Acad. Sci. U.S.A.">
        <title>Comparative genomics of biotechnologically important yeasts.</title>
        <authorList>
            <person name="Riley R."/>
            <person name="Haridas S."/>
            <person name="Wolfe K.H."/>
            <person name="Lopes M.R."/>
            <person name="Hittinger C.T."/>
            <person name="Goeker M."/>
            <person name="Salamov A.A."/>
            <person name="Wisecaver J.H."/>
            <person name="Long T.M."/>
            <person name="Calvey C.H."/>
            <person name="Aerts A.L."/>
            <person name="Barry K.W."/>
            <person name="Choi C."/>
            <person name="Clum A."/>
            <person name="Coughlan A.Y."/>
            <person name="Deshpande S."/>
            <person name="Douglass A.P."/>
            <person name="Hanson S.J."/>
            <person name="Klenk H.-P."/>
            <person name="LaButti K.M."/>
            <person name="Lapidus A."/>
            <person name="Lindquist E.A."/>
            <person name="Lipzen A.M."/>
            <person name="Meier-Kolthoff J.P."/>
            <person name="Ohm R.A."/>
            <person name="Otillar R.P."/>
            <person name="Pangilinan J.L."/>
            <person name="Peng Y."/>
            <person name="Rokas A."/>
            <person name="Rosa C.A."/>
            <person name="Scheuner C."/>
            <person name="Sibirny A.A."/>
            <person name="Slot J.C."/>
            <person name="Stielow J.B."/>
            <person name="Sun H."/>
            <person name="Kurtzman C.P."/>
            <person name="Blackwell M."/>
            <person name="Grigoriev I.V."/>
            <person name="Jeffries T.W."/>
        </authorList>
    </citation>
    <scope>NUCLEOTIDE SEQUENCE [LARGE SCALE GENOMIC DNA]</scope>
    <source>
        <strain evidence="8 9">DSM 6958</strain>
    </source>
</reference>
<dbReference type="PIRSF" id="PIRSF000437">
    <property type="entry name" value="GPAT_DHAPAT"/>
    <property type="match status" value="1"/>
</dbReference>
<feature type="domain" description="Phospholipid/glycerol acyltransferase" evidence="7">
    <location>
        <begin position="160"/>
        <end position="288"/>
    </location>
</feature>
<dbReference type="GO" id="GO:0004366">
    <property type="term" value="F:glycerol-3-phosphate O-acyltransferase activity"/>
    <property type="evidence" value="ECO:0007669"/>
    <property type="project" value="TreeGrafter"/>
</dbReference>
<dbReference type="InterPro" id="IPR041728">
    <property type="entry name" value="GPAT/DHAPAT_LPLAT"/>
</dbReference>
<keyword evidence="6" id="KW-0812">Transmembrane</keyword>
<keyword evidence="6" id="KW-1133">Transmembrane helix</keyword>
<dbReference type="SMART" id="SM00563">
    <property type="entry name" value="PlsC"/>
    <property type="match status" value="1"/>
</dbReference>
<protein>
    <submittedName>
        <fullName evidence="8">Acyltransferase-domain-containing protein</fullName>
    </submittedName>
</protein>
<dbReference type="GO" id="GO:0019432">
    <property type="term" value="P:triglyceride biosynthetic process"/>
    <property type="evidence" value="ECO:0007669"/>
    <property type="project" value="TreeGrafter"/>
</dbReference>
<evidence type="ECO:0000256" key="5">
    <source>
        <dbReference type="ARBA" id="ARBA00023315"/>
    </source>
</evidence>
<dbReference type="SUPFAM" id="SSF69593">
    <property type="entry name" value="Glycerol-3-phosphate (1)-acyltransferase"/>
    <property type="match status" value="1"/>
</dbReference>
<dbReference type="GO" id="GO:0012505">
    <property type="term" value="C:endomembrane system"/>
    <property type="evidence" value="ECO:0007669"/>
    <property type="project" value="UniProtKB-SubCell"/>
</dbReference>
<dbReference type="Pfam" id="PF19277">
    <property type="entry name" value="GPAT_C"/>
    <property type="match status" value="1"/>
</dbReference>
<comment type="subcellular location">
    <subcellularLocation>
        <location evidence="1">Endomembrane system</location>
        <topology evidence="1">Peripheral membrane protein</topology>
    </subcellularLocation>
</comment>
<dbReference type="Proteomes" id="UP000095009">
    <property type="component" value="Unassembled WGS sequence"/>
</dbReference>
<dbReference type="InterPro" id="IPR022284">
    <property type="entry name" value="GPAT/DHAPAT"/>
</dbReference>
<keyword evidence="5 8" id="KW-0012">Acyltransferase</keyword>
<dbReference type="GO" id="GO:0006631">
    <property type="term" value="P:fatty acid metabolic process"/>
    <property type="evidence" value="ECO:0007669"/>
    <property type="project" value="TreeGrafter"/>
</dbReference>
<evidence type="ECO:0000313" key="8">
    <source>
        <dbReference type="EMBL" id="ODQ66133.1"/>
    </source>
</evidence>
<dbReference type="PANTHER" id="PTHR12563:SF17">
    <property type="entry name" value="DIHYDROXYACETONE PHOSPHATE ACYLTRANSFERASE"/>
    <property type="match status" value="1"/>
</dbReference>
<dbReference type="Pfam" id="PF01553">
    <property type="entry name" value="Acyltransferase"/>
    <property type="match status" value="1"/>
</dbReference>
<evidence type="ECO:0000313" key="9">
    <source>
        <dbReference type="Proteomes" id="UP000095009"/>
    </source>
</evidence>
<feature type="non-terminal residue" evidence="8">
    <location>
        <position position="690"/>
    </location>
</feature>
<dbReference type="AlphaFoldDB" id="A0A1E3PL24"/>
<keyword evidence="3 8" id="KW-0808">Transferase</keyword>
<organism evidence="8 9">
    <name type="scientific">Nadsonia fulvescens var. elongata DSM 6958</name>
    <dbReference type="NCBI Taxonomy" id="857566"/>
    <lineage>
        <taxon>Eukaryota</taxon>
        <taxon>Fungi</taxon>
        <taxon>Dikarya</taxon>
        <taxon>Ascomycota</taxon>
        <taxon>Saccharomycotina</taxon>
        <taxon>Dipodascomycetes</taxon>
        <taxon>Dipodascales</taxon>
        <taxon>Dipodascales incertae sedis</taxon>
        <taxon>Nadsonia</taxon>
    </lineage>
</organism>
<evidence type="ECO:0000256" key="1">
    <source>
        <dbReference type="ARBA" id="ARBA00004184"/>
    </source>
</evidence>
<keyword evidence="4 6" id="KW-0472">Membrane</keyword>
<dbReference type="InterPro" id="IPR045520">
    <property type="entry name" value="GPAT/DHAPAT_C"/>
</dbReference>
<accession>A0A1E3PL24</accession>
<dbReference type="CDD" id="cd07993">
    <property type="entry name" value="LPLAT_DHAPAT-like"/>
    <property type="match status" value="1"/>
</dbReference>
<dbReference type="PANTHER" id="PTHR12563">
    <property type="entry name" value="GLYCEROL-3-PHOSPHATE ACYLTRANSFERASE"/>
    <property type="match status" value="1"/>
</dbReference>
<dbReference type="GO" id="GO:0008654">
    <property type="term" value="P:phospholipid biosynthetic process"/>
    <property type="evidence" value="ECO:0007669"/>
    <property type="project" value="TreeGrafter"/>
</dbReference>
<feature type="transmembrane region" description="Helical" evidence="6">
    <location>
        <begin position="603"/>
        <end position="626"/>
    </location>
</feature>
<evidence type="ECO:0000259" key="7">
    <source>
        <dbReference type="SMART" id="SM00563"/>
    </source>
</evidence>
<evidence type="ECO:0000256" key="3">
    <source>
        <dbReference type="ARBA" id="ARBA00022679"/>
    </source>
</evidence>
<dbReference type="InterPro" id="IPR002123">
    <property type="entry name" value="Plipid/glycerol_acylTrfase"/>
</dbReference>